<accession>A0A285MTU9</accession>
<reference evidence="2" key="1">
    <citation type="submission" date="2017-09" db="EMBL/GenBank/DDBJ databases">
        <authorList>
            <person name="Varghese N."/>
            <person name="Submissions S."/>
        </authorList>
    </citation>
    <scope>NUCLEOTIDE SEQUENCE [LARGE SCALE GENOMIC DNA]</scope>
    <source>
        <strain evidence="2">DSM 25885</strain>
    </source>
</reference>
<dbReference type="OrthoDB" id="5432518at2"/>
<sequence length="79" mass="8956">MPIKSYLVHPSEGKKDQLAQKLSNMEHCEVLPAENEEVLILVTETNSKQEEEILKENLEQISDIKLMAMVSGFDTPKNT</sequence>
<organism evidence="1 2">
    <name type="scientific">Flagellimonas pacifica</name>
    <dbReference type="NCBI Taxonomy" id="1247520"/>
    <lineage>
        <taxon>Bacteria</taxon>
        <taxon>Pseudomonadati</taxon>
        <taxon>Bacteroidota</taxon>
        <taxon>Flavobacteriia</taxon>
        <taxon>Flavobacteriales</taxon>
        <taxon>Flavobacteriaceae</taxon>
        <taxon>Flagellimonas</taxon>
    </lineage>
</organism>
<dbReference type="Gene3D" id="3.30.70.920">
    <property type="match status" value="1"/>
</dbReference>
<keyword evidence="2" id="KW-1185">Reference proteome</keyword>
<dbReference type="InterPro" id="IPR005623">
    <property type="entry name" value="Chaperone_NapD_NO3_reduct"/>
</dbReference>
<dbReference type="RefSeq" id="WP_097045417.1">
    <property type="nucleotide sequence ID" value="NZ_OBEH01000002.1"/>
</dbReference>
<evidence type="ECO:0000313" key="2">
    <source>
        <dbReference type="Proteomes" id="UP000219048"/>
    </source>
</evidence>
<dbReference type="Proteomes" id="UP000219048">
    <property type="component" value="Unassembled WGS sequence"/>
</dbReference>
<gene>
    <name evidence="1" type="ORF">SAMN06265377_1783</name>
</gene>
<evidence type="ECO:0000313" key="1">
    <source>
        <dbReference type="EMBL" id="SNY99967.1"/>
    </source>
</evidence>
<proteinExistence type="predicted"/>
<dbReference type="EMBL" id="OBEH01000002">
    <property type="protein sequence ID" value="SNY99967.1"/>
    <property type="molecule type" value="Genomic_DNA"/>
</dbReference>
<dbReference type="AlphaFoldDB" id="A0A285MTU9"/>
<dbReference type="Pfam" id="PF03927">
    <property type="entry name" value="NapD"/>
    <property type="match status" value="1"/>
</dbReference>
<name>A0A285MTU9_9FLAO</name>
<protein>
    <submittedName>
        <fullName evidence="1">Periplasmic nitrate reductase chaperone NapD</fullName>
    </submittedName>
</protein>